<sequence>MHLGIECRGFRSSLSFDVERSVRMETAVNSNQLKWGLLFVPVEKRNVTHQPRLWI</sequence>
<evidence type="ECO:0000313" key="2">
    <source>
        <dbReference type="Proteomes" id="UP000011529"/>
    </source>
</evidence>
<dbReference type="Proteomes" id="UP000011529">
    <property type="component" value="Unassembled WGS sequence"/>
</dbReference>
<dbReference type="EMBL" id="ANMO01000173">
    <property type="protein sequence ID" value="EMB15465.1"/>
    <property type="molecule type" value="Genomic_DNA"/>
</dbReference>
<accession>M2AEB8</accession>
<keyword evidence="2" id="KW-1185">Reference proteome</keyword>
<comment type="caution">
    <text evidence="1">The sequence shown here is derived from an EMBL/GenBank/DDBJ whole genome shotgun (WGS) entry which is preliminary data.</text>
</comment>
<reference evidence="1" key="1">
    <citation type="submission" date="2012-11" db="EMBL/GenBank/DDBJ databases">
        <title>Permanent draft genomes of Rhodopirellula europaea strain SH398 and 6C.</title>
        <authorList>
            <person name="Richter M."/>
            <person name="Richter-Heitmann T."/>
            <person name="Frank C."/>
            <person name="Harder J."/>
            <person name="Glockner F.O."/>
        </authorList>
    </citation>
    <scope>NUCLEOTIDE SEQUENCE</scope>
    <source>
        <strain evidence="1">6C</strain>
    </source>
</reference>
<dbReference type="AlphaFoldDB" id="M2AEB8"/>
<gene>
    <name evidence="1" type="ORF">RE6C_03824</name>
</gene>
<organism evidence="1 2">
    <name type="scientific">Rhodopirellula europaea 6C</name>
    <dbReference type="NCBI Taxonomy" id="1263867"/>
    <lineage>
        <taxon>Bacteria</taxon>
        <taxon>Pseudomonadati</taxon>
        <taxon>Planctomycetota</taxon>
        <taxon>Planctomycetia</taxon>
        <taxon>Pirellulales</taxon>
        <taxon>Pirellulaceae</taxon>
        <taxon>Rhodopirellula</taxon>
    </lineage>
</organism>
<dbReference type="PATRIC" id="fig|1263867.3.peg.4086"/>
<reference evidence="1" key="2">
    <citation type="journal article" date="2013" name="Mar. Genomics">
        <title>Expression of sulfatases in Rhodopirellula baltica and the diversity of sulfatases in the genus Rhodopirellula.</title>
        <authorList>
            <person name="Wegner C.E."/>
            <person name="Richter-Heitmann T."/>
            <person name="Klindworth A."/>
            <person name="Klockow C."/>
            <person name="Richter M."/>
            <person name="Achstetter T."/>
            <person name="Glockner F.O."/>
            <person name="Harder J."/>
        </authorList>
    </citation>
    <scope>NUCLEOTIDE SEQUENCE [LARGE SCALE GENOMIC DNA]</scope>
    <source>
        <strain evidence="1">6C</strain>
    </source>
</reference>
<evidence type="ECO:0000313" key="1">
    <source>
        <dbReference type="EMBL" id="EMB15465.1"/>
    </source>
</evidence>
<protein>
    <submittedName>
        <fullName evidence="1">Uncharacterized protein</fullName>
    </submittedName>
</protein>
<name>M2AEB8_9BACT</name>
<proteinExistence type="predicted"/>